<dbReference type="SUPFAM" id="SSF48230">
    <property type="entry name" value="Chondroitin AC/alginate lyase"/>
    <property type="match status" value="1"/>
</dbReference>
<dbReference type="GO" id="GO:0016829">
    <property type="term" value="F:lyase activity"/>
    <property type="evidence" value="ECO:0007669"/>
    <property type="project" value="UniProtKB-KW"/>
</dbReference>
<evidence type="ECO:0000256" key="4">
    <source>
        <dbReference type="ARBA" id="ARBA00023239"/>
    </source>
</evidence>
<gene>
    <name evidence="7" type="ORF">ACFFNY_08460</name>
</gene>
<comment type="caution">
    <text evidence="7">The sequence shown here is derived from an EMBL/GenBank/DDBJ whole genome shotgun (WGS) entry which is preliminary data.</text>
</comment>
<organism evidence="7 8">
    <name type="scientific">Paenibacillus hodogayensis</name>
    <dbReference type="NCBI Taxonomy" id="279208"/>
    <lineage>
        <taxon>Bacteria</taxon>
        <taxon>Bacillati</taxon>
        <taxon>Bacillota</taxon>
        <taxon>Bacilli</taxon>
        <taxon>Bacillales</taxon>
        <taxon>Paenibacillaceae</taxon>
        <taxon>Paenibacillus</taxon>
    </lineage>
</organism>
<feature type="domain" description="Heparin-sulfate lyase N-terminal" evidence="6">
    <location>
        <begin position="47"/>
        <end position="322"/>
    </location>
</feature>
<dbReference type="RefSeq" id="WP_344912275.1">
    <property type="nucleotide sequence ID" value="NZ_BAAAYO010000010.1"/>
</dbReference>
<name>A0ABV5VTK7_9BACL</name>
<sequence length="678" mass="77075">MLLKDVLQVPVSPERFYETVRARLEAEQERRGFSFSERAAYIRREFPEVAEKTIAAADQALEGRLILPATNNEPYFVGNPPDWYADPLFDAEYVVCLNRMPHWRTLVYAYWLTGDERYGRKVLQEVVHWVETCERPEIPVHDPEETIRIYRGIFPWNALSSGIRMFGSWAVTIEGLIGLMTPRELEQIAVSVFQHGELLAEACPILWPHASSNHYIMESLGLLYLSGLFPEFCKSAEWSAFAIRELERCSEAQLTPSGGQVEGCPHYHNLCVSLFSQTLEVARRQGHVFPATYTDRIAKAIDYSLYSMRPTGTGVPWGDSDADHYIVVALLDAYSAVESKEWMEVCRELVGPEKMRNAALKHSNVLWEGADPQRLLDDIDAGFAGARADALPLTGRQTELHQVMMRSSWKKDALSLFFACGSPFEYAHRHMDLMSFDFTALGRPLVVDPGRYCYREDEDRRLFKSATWHNTLTINNREPFDFISSWKYGPQKEGKIERVFETAGATAVQAVHANYEPVVHRRLVAMVADRYVLVLDAVAAVDPIYTVQLFYHLDSTRVVLDTDRRSARTDDPGMTNLLLRMTDNVVGELLPGKVSDYQDAYRPSTRICLRDSTRTKKERLYATLLLPYGAGEEAPDADAPLVVEEAGSIRCVVRIGGERHEVTWNGEEQSFAWTILHQ</sequence>
<keyword evidence="3" id="KW-0574">Periplasm</keyword>
<dbReference type="Proteomes" id="UP001589619">
    <property type="component" value="Unassembled WGS sequence"/>
</dbReference>
<protein>
    <submittedName>
        <fullName evidence="7">Alginate lyase family protein</fullName>
    </submittedName>
</protein>
<evidence type="ECO:0000256" key="1">
    <source>
        <dbReference type="ARBA" id="ARBA00004418"/>
    </source>
</evidence>
<evidence type="ECO:0000259" key="5">
    <source>
        <dbReference type="Pfam" id="PF07940"/>
    </source>
</evidence>
<keyword evidence="2" id="KW-0732">Signal</keyword>
<keyword evidence="4 7" id="KW-0456">Lyase</keyword>
<accession>A0ABV5VTK7</accession>
<evidence type="ECO:0000313" key="7">
    <source>
        <dbReference type="EMBL" id="MFB9751601.1"/>
    </source>
</evidence>
<dbReference type="EMBL" id="JBHMAG010000007">
    <property type="protein sequence ID" value="MFB9751601.1"/>
    <property type="molecule type" value="Genomic_DNA"/>
</dbReference>
<dbReference type="InterPro" id="IPR012480">
    <property type="entry name" value="Hepar_II_III_C"/>
</dbReference>
<dbReference type="PANTHER" id="PTHR39210:SF1">
    <property type="entry name" value="HEPARIN-SULFATE LYASE"/>
    <property type="match status" value="1"/>
</dbReference>
<dbReference type="InterPro" id="IPR008929">
    <property type="entry name" value="Chondroitin_lyas"/>
</dbReference>
<keyword evidence="8" id="KW-1185">Reference proteome</keyword>
<evidence type="ECO:0000256" key="3">
    <source>
        <dbReference type="ARBA" id="ARBA00022764"/>
    </source>
</evidence>
<dbReference type="Pfam" id="PF07940">
    <property type="entry name" value="Hepar_II_III_C"/>
    <property type="match status" value="1"/>
</dbReference>
<evidence type="ECO:0000313" key="8">
    <source>
        <dbReference type="Proteomes" id="UP001589619"/>
    </source>
</evidence>
<dbReference type="Gene3D" id="1.50.10.100">
    <property type="entry name" value="Chondroitin AC/alginate lyase"/>
    <property type="match status" value="1"/>
</dbReference>
<dbReference type="Pfam" id="PF16889">
    <property type="entry name" value="Hepar_II_III_N"/>
    <property type="match status" value="1"/>
</dbReference>
<comment type="subcellular location">
    <subcellularLocation>
        <location evidence="1">Periplasm</location>
    </subcellularLocation>
</comment>
<reference evidence="7 8" key="1">
    <citation type="submission" date="2024-09" db="EMBL/GenBank/DDBJ databases">
        <authorList>
            <person name="Sun Q."/>
            <person name="Mori K."/>
        </authorList>
    </citation>
    <scope>NUCLEOTIDE SEQUENCE [LARGE SCALE GENOMIC DNA]</scope>
    <source>
        <strain evidence="7 8">JCM 12520</strain>
    </source>
</reference>
<feature type="domain" description="Heparinase II/III-like C-terminal" evidence="5">
    <location>
        <begin position="409"/>
        <end position="614"/>
    </location>
</feature>
<evidence type="ECO:0000259" key="6">
    <source>
        <dbReference type="Pfam" id="PF16889"/>
    </source>
</evidence>
<dbReference type="Gene3D" id="2.70.98.70">
    <property type="match status" value="1"/>
</dbReference>
<evidence type="ECO:0000256" key="2">
    <source>
        <dbReference type="ARBA" id="ARBA00022729"/>
    </source>
</evidence>
<dbReference type="InterPro" id="IPR031680">
    <property type="entry name" value="Hepar_II_III_N"/>
</dbReference>
<proteinExistence type="predicted"/>
<dbReference type="PANTHER" id="PTHR39210">
    <property type="entry name" value="HEPARIN-SULFATE LYASE"/>
    <property type="match status" value="1"/>
</dbReference>